<dbReference type="OrthoDB" id="190994at2759"/>
<proteinExistence type="predicted"/>
<evidence type="ECO:0000313" key="3">
    <source>
        <dbReference type="EMBL" id="GMI33648.1"/>
    </source>
</evidence>
<gene>
    <name evidence="3" type="ORF">TrCOL_g730</name>
</gene>
<keyword evidence="1" id="KW-1133">Transmembrane helix</keyword>
<dbReference type="Pfam" id="PF01145">
    <property type="entry name" value="Band_7"/>
    <property type="match status" value="1"/>
</dbReference>
<dbReference type="AlphaFoldDB" id="A0A9W7L6N8"/>
<keyword evidence="4" id="KW-1185">Reference proteome</keyword>
<dbReference type="InterPro" id="IPR036013">
    <property type="entry name" value="Band_7/SPFH_dom_sf"/>
</dbReference>
<keyword evidence="1" id="KW-0812">Transmembrane</keyword>
<reference evidence="4" key="1">
    <citation type="journal article" date="2023" name="Commun. Biol.">
        <title>Genome analysis of Parmales, the sister group of diatoms, reveals the evolutionary specialization of diatoms from phago-mixotrophs to photoautotrophs.</title>
        <authorList>
            <person name="Ban H."/>
            <person name="Sato S."/>
            <person name="Yoshikawa S."/>
            <person name="Yamada K."/>
            <person name="Nakamura Y."/>
            <person name="Ichinomiya M."/>
            <person name="Sato N."/>
            <person name="Blanc-Mathieu R."/>
            <person name="Endo H."/>
            <person name="Kuwata A."/>
            <person name="Ogata H."/>
        </authorList>
    </citation>
    <scope>NUCLEOTIDE SEQUENCE [LARGE SCALE GENOMIC DNA]</scope>
</reference>
<dbReference type="SUPFAM" id="SSF117892">
    <property type="entry name" value="Band 7/SPFH domain"/>
    <property type="match status" value="1"/>
</dbReference>
<feature type="domain" description="Band 7" evidence="2">
    <location>
        <begin position="40"/>
        <end position="218"/>
    </location>
</feature>
<comment type="caution">
    <text evidence="3">The sequence shown here is derived from an EMBL/GenBank/DDBJ whole genome shotgun (WGS) entry which is preliminary data.</text>
</comment>
<dbReference type="PANTHER" id="PTHR42911">
    <property type="entry name" value="MODULATOR OF FTSH PROTEASE HFLC"/>
    <property type="match status" value="1"/>
</dbReference>
<dbReference type="InterPro" id="IPR001107">
    <property type="entry name" value="Band_7"/>
</dbReference>
<sequence>MANTGPSQPSPDESARICKALVFLALLVTTCTLLAVSFSVIEPTEAGLYYNPNTKKLNRDSVYSSGRHAVCPGCYFFKYPTNLVLFEFSGNKGSSLNCWTKDKQEITLEIFVQVSIRSEEIPLIFDKYRFDYKVVWDQKIKMAMKQTTKNYDTSQFFEERSIVTQAIKIMIESYLQPEGVDVQSVHVGQVTIPPRFEEAITTKVVTQQNAATVLMQRNVTIIESRTDIITKQAEADARVIVGEAEAEADITMQRATAKGVAIVRQAEAKGLNDIGEELGMTVEEILELKLNRGIREMGGVDDIVVGWDDEFLSVKERT</sequence>
<dbReference type="EMBL" id="BRYA01000034">
    <property type="protein sequence ID" value="GMI33648.1"/>
    <property type="molecule type" value="Genomic_DNA"/>
</dbReference>
<feature type="transmembrane region" description="Helical" evidence="1">
    <location>
        <begin position="21"/>
        <end position="41"/>
    </location>
</feature>
<dbReference type="PANTHER" id="PTHR42911:SF1">
    <property type="entry name" value="MODULATOR OF FTSH PROTEASE HFLC"/>
    <property type="match status" value="1"/>
</dbReference>
<evidence type="ECO:0000256" key="1">
    <source>
        <dbReference type="SAM" id="Phobius"/>
    </source>
</evidence>
<protein>
    <recommendedName>
        <fullName evidence="2">Band 7 domain-containing protein</fullName>
    </recommendedName>
</protein>
<accession>A0A9W7L6N8</accession>
<name>A0A9W7L6N8_9STRA</name>
<evidence type="ECO:0000313" key="4">
    <source>
        <dbReference type="Proteomes" id="UP001165065"/>
    </source>
</evidence>
<organism evidence="3 4">
    <name type="scientific">Triparma columacea</name>
    <dbReference type="NCBI Taxonomy" id="722753"/>
    <lineage>
        <taxon>Eukaryota</taxon>
        <taxon>Sar</taxon>
        <taxon>Stramenopiles</taxon>
        <taxon>Ochrophyta</taxon>
        <taxon>Bolidophyceae</taxon>
        <taxon>Parmales</taxon>
        <taxon>Triparmaceae</taxon>
        <taxon>Triparma</taxon>
    </lineage>
</organism>
<keyword evidence="1" id="KW-0472">Membrane</keyword>
<dbReference type="Gene3D" id="3.30.479.30">
    <property type="entry name" value="Band 7 domain"/>
    <property type="match status" value="1"/>
</dbReference>
<dbReference type="Proteomes" id="UP001165065">
    <property type="component" value="Unassembled WGS sequence"/>
</dbReference>
<evidence type="ECO:0000259" key="2">
    <source>
        <dbReference type="Pfam" id="PF01145"/>
    </source>
</evidence>